<feature type="region of interest" description="Disordered" evidence="1">
    <location>
        <begin position="139"/>
        <end position="198"/>
    </location>
</feature>
<name>A0A0C3NVU1_PISTI</name>
<dbReference type="InParanoid" id="A0A0C3NVU1"/>
<organism evidence="2 3">
    <name type="scientific">Pisolithus tinctorius Marx 270</name>
    <dbReference type="NCBI Taxonomy" id="870435"/>
    <lineage>
        <taxon>Eukaryota</taxon>
        <taxon>Fungi</taxon>
        <taxon>Dikarya</taxon>
        <taxon>Basidiomycota</taxon>
        <taxon>Agaricomycotina</taxon>
        <taxon>Agaricomycetes</taxon>
        <taxon>Agaricomycetidae</taxon>
        <taxon>Boletales</taxon>
        <taxon>Sclerodermatineae</taxon>
        <taxon>Pisolithaceae</taxon>
        <taxon>Pisolithus</taxon>
    </lineage>
</organism>
<reference evidence="2 3" key="1">
    <citation type="submission" date="2014-04" db="EMBL/GenBank/DDBJ databases">
        <authorList>
            <consortium name="DOE Joint Genome Institute"/>
            <person name="Kuo A."/>
            <person name="Kohler A."/>
            <person name="Costa M.D."/>
            <person name="Nagy L.G."/>
            <person name="Floudas D."/>
            <person name="Copeland A."/>
            <person name="Barry K.W."/>
            <person name="Cichocki N."/>
            <person name="Veneault-Fourrey C."/>
            <person name="LaButti K."/>
            <person name="Lindquist E.A."/>
            <person name="Lipzen A."/>
            <person name="Lundell T."/>
            <person name="Morin E."/>
            <person name="Murat C."/>
            <person name="Sun H."/>
            <person name="Tunlid A."/>
            <person name="Henrissat B."/>
            <person name="Grigoriev I.V."/>
            <person name="Hibbett D.S."/>
            <person name="Martin F."/>
            <person name="Nordberg H.P."/>
            <person name="Cantor M.N."/>
            <person name="Hua S.X."/>
        </authorList>
    </citation>
    <scope>NUCLEOTIDE SEQUENCE [LARGE SCALE GENOMIC DNA]</scope>
    <source>
        <strain evidence="2 3">Marx 270</strain>
    </source>
</reference>
<feature type="compositionally biased region" description="Low complexity" evidence="1">
    <location>
        <begin position="162"/>
        <end position="177"/>
    </location>
</feature>
<keyword evidence="3" id="KW-1185">Reference proteome</keyword>
<dbReference type="Proteomes" id="UP000054217">
    <property type="component" value="Unassembled WGS sequence"/>
</dbReference>
<reference evidence="3" key="2">
    <citation type="submission" date="2015-01" db="EMBL/GenBank/DDBJ databases">
        <title>Evolutionary Origins and Diversification of the Mycorrhizal Mutualists.</title>
        <authorList>
            <consortium name="DOE Joint Genome Institute"/>
            <consortium name="Mycorrhizal Genomics Consortium"/>
            <person name="Kohler A."/>
            <person name="Kuo A."/>
            <person name="Nagy L.G."/>
            <person name="Floudas D."/>
            <person name="Copeland A."/>
            <person name="Barry K.W."/>
            <person name="Cichocki N."/>
            <person name="Veneault-Fourrey C."/>
            <person name="LaButti K."/>
            <person name="Lindquist E.A."/>
            <person name="Lipzen A."/>
            <person name="Lundell T."/>
            <person name="Morin E."/>
            <person name="Murat C."/>
            <person name="Riley R."/>
            <person name="Ohm R."/>
            <person name="Sun H."/>
            <person name="Tunlid A."/>
            <person name="Henrissat B."/>
            <person name="Grigoriev I.V."/>
            <person name="Hibbett D.S."/>
            <person name="Martin F."/>
        </authorList>
    </citation>
    <scope>NUCLEOTIDE SEQUENCE [LARGE SCALE GENOMIC DNA]</scope>
    <source>
        <strain evidence="3">Marx 270</strain>
    </source>
</reference>
<feature type="region of interest" description="Disordered" evidence="1">
    <location>
        <begin position="215"/>
        <end position="241"/>
    </location>
</feature>
<feature type="compositionally biased region" description="Basic residues" evidence="1">
    <location>
        <begin position="184"/>
        <end position="194"/>
    </location>
</feature>
<feature type="compositionally biased region" description="Low complexity" evidence="1">
    <location>
        <begin position="215"/>
        <end position="229"/>
    </location>
</feature>
<evidence type="ECO:0000313" key="3">
    <source>
        <dbReference type="Proteomes" id="UP000054217"/>
    </source>
</evidence>
<proteinExistence type="predicted"/>
<feature type="compositionally biased region" description="Polar residues" evidence="1">
    <location>
        <begin position="1"/>
        <end position="27"/>
    </location>
</feature>
<dbReference type="AlphaFoldDB" id="A0A0C3NVU1"/>
<dbReference type="HOGENOM" id="CLU_778810_0_0_1"/>
<feature type="region of interest" description="Disordered" evidence="1">
    <location>
        <begin position="1"/>
        <end position="53"/>
    </location>
</feature>
<gene>
    <name evidence="2" type="ORF">M404DRAFT_530071</name>
</gene>
<feature type="compositionally biased region" description="Basic and acidic residues" evidence="1">
    <location>
        <begin position="28"/>
        <end position="37"/>
    </location>
</feature>
<accession>A0A0C3NVU1</accession>
<dbReference type="OrthoDB" id="2650686at2759"/>
<sequence length="361" mass="39421">MQHNADNLPSRPASSLGQPSDAATTQRLVDKTVHDPEVPEQVPEGSSGSLQKVPRILSLDLSAVVSMPGSSAAESHSPISRASHIVMRCWPRTASGSRPESIPPKSPSSIKSTLASFVDSRIKTRTVSEPISLFPIHESFLPRTKSPPPRKLHRRANSVLITTPTTPRPRAAGTSPPNAERPKSTHPSHARRVHSSASIRPHTVCDASQISLQAPSSLDSSELPSPASSIKHGSGLTAACGSSSTTHLDTLDWTWMPPDSWMGPPVHERGKSKECPKNSHKIRTRKLFSRFIRVSLPSWNLSFLAHFTEVTESDTLNRHPVNEDSLEKQEVIVMVERRDGMSTQAVNDVIPQLRALKSSRR</sequence>
<evidence type="ECO:0000313" key="2">
    <source>
        <dbReference type="EMBL" id="KIO04980.1"/>
    </source>
</evidence>
<protein>
    <submittedName>
        <fullName evidence="2">Uncharacterized protein</fullName>
    </submittedName>
</protein>
<evidence type="ECO:0000256" key="1">
    <source>
        <dbReference type="SAM" id="MobiDB-lite"/>
    </source>
</evidence>
<dbReference type="EMBL" id="KN831968">
    <property type="protein sequence ID" value="KIO04980.1"/>
    <property type="molecule type" value="Genomic_DNA"/>
</dbReference>